<sequence>MFILPSSFTGSPRHLFEIFQDSMAIMRYNHHPDIFLTMTANPKWSKITSALLPHQTAVDRPDLVARVFELKRKALIKEVEKDEVFGQKIAHVCIIEFQKRGLPHMHVLFFLKGGDKIHTCAQVDQLVCVKFPNPEDDPELFETITSYMVHGPCVAQNSHASCMKNRKCTKRYPRDFVETTTMDENGYPIYRRCNDGKVYIVRGHEVDNRDVVPYNPHLSKIFNCHINVEVFARMRCVKYIYKGYDRTMMVLGLANEIKQYLDGRSIGPPEAVWHIFSHHMHKEVPMVT</sequence>
<protein>
    <submittedName>
        <fullName evidence="1">Uncharacterized protein</fullName>
    </submittedName>
</protein>
<reference evidence="1" key="1">
    <citation type="submission" date="2022-02" db="EMBL/GenBank/DDBJ databases">
        <title>Plant Genome Project.</title>
        <authorList>
            <person name="Zhang R.-G."/>
        </authorList>
    </citation>
    <scope>NUCLEOTIDE SEQUENCE</scope>
    <source>
        <strain evidence="1">AT1</strain>
    </source>
</reference>
<evidence type="ECO:0000313" key="1">
    <source>
        <dbReference type="EMBL" id="KAI8563236.1"/>
    </source>
</evidence>
<organism evidence="1 2">
    <name type="scientific">Rhododendron molle</name>
    <name type="common">Chinese azalea</name>
    <name type="synonym">Azalea mollis</name>
    <dbReference type="NCBI Taxonomy" id="49168"/>
    <lineage>
        <taxon>Eukaryota</taxon>
        <taxon>Viridiplantae</taxon>
        <taxon>Streptophyta</taxon>
        <taxon>Embryophyta</taxon>
        <taxon>Tracheophyta</taxon>
        <taxon>Spermatophyta</taxon>
        <taxon>Magnoliopsida</taxon>
        <taxon>eudicotyledons</taxon>
        <taxon>Gunneridae</taxon>
        <taxon>Pentapetalae</taxon>
        <taxon>asterids</taxon>
        <taxon>Ericales</taxon>
        <taxon>Ericaceae</taxon>
        <taxon>Ericoideae</taxon>
        <taxon>Rhodoreae</taxon>
        <taxon>Rhododendron</taxon>
    </lineage>
</organism>
<name>A0ACC0PDI9_RHOML</name>
<gene>
    <name evidence="1" type="ORF">RHMOL_Rhmol03G0096700</name>
</gene>
<dbReference type="EMBL" id="CM046390">
    <property type="protein sequence ID" value="KAI8563236.1"/>
    <property type="molecule type" value="Genomic_DNA"/>
</dbReference>
<comment type="caution">
    <text evidence="1">The sequence shown here is derived from an EMBL/GenBank/DDBJ whole genome shotgun (WGS) entry which is preliminary data.</text>
</comment>
<evidence type="ECO:0000313" key="2">
    <source>
        <dbReference type="Proteomes" id="UP001062846"/>
    </source>
</evidence>
<proteinExistence type="predicted"/>
<dbReference type="Proteomes" id="UP001062846">
    <property type="component" value="Chromosome 3"/>
</dbReference>
<keyword evidence="2" id="KW-1185">Reference proteome</keyword>
<accession>A0ACC0PDI9</accession>